<feature type="compositionally biased region" description="Basic residues" evidence="1">
    <location>
        <begin position="179"/>
        <end position="190"/>
    </location>
</feature>
<name>A0AAV3PCN4_LITER</name>
<dbReference type="EMBL" id="BAABME010001287">
    <property type="protein sequence ID" value="GAA0148721.1"/>
    <property type="molecule type" value="Genomic_DNA"/>
</dbReference>
<dbReference type="Proteomes" id="UP001454036">
    <property type="component" value="Unassembled WGS sequence"/>
</dbReference>
<reference evidence="2 3" key="1">
    <citation type="submission" date="2024-01" db="EMBL/GenBank/DDBJ databases">
        <title>The complete chloroplast genome sequence of Lithospermum erythrorhizon: insights into the phylogenetic relationship among Boraginaceae species and the maternal lineages of purple gromwells.</title>
        <authorList>
            <person name="Okada T."/>
            <person name="Watanabe K."/>
        </authorList>
    </citation>
    <scope>NUCLEOTIDE SEQUENCE [LARGE SCALE GENOMIC DNA]</scope>
</reference>
<evidence type="ECO:0000256" key="1">
    <source>
        <dbReference type="SAM" id="MobiDB-lite"/>
    </source>
</evidence>
<sequence>MSEPSMTPSVNASKDKTGETPTISKDHVKIDASSEAAGDENVSCAEDMMTENVEGPSTEGLCKNVDSSVKDIVDGWKDSTFLEEDVLEPSIANTITECMDNDIPSIDGIEPVIASAIGKVTPSVTDTATETVDQEEIDTMDADVEDMTLEKASQEKKKSNKRRLRKLADTVETSEPKKKLSKEKRAAKRDRKAERRSRNATDAKTTQDNDVEEVVPEETEEKELQGLILTGPLGYCEMRSNI</sequence>
<feature type="compositionally biased region" description="Acidic residues" evidence="1">
    <location>
        <begin position="209"/>
        <end position="221"/>
    </location>
</feature>
<dbReference type="AlphaFoldDB" id="A0AAV3PCN4"/>
<feature type="compositionally biased region" description="Basic and acidic residues" evidence="1">
    <location>
        <begin position="166"/>
        <end position="178"/>
    </location>
</feature>
<keyword evidence="3" id="KW-1185">Reference proteome</keyword>
<organism evidence="2 3">
    <name type="scientific">Lithospermum erythrorhizon</name>
    <name type="common">Purple gromwell</name>
    <name type="synonym">Lithospermum officinale var. erythrorhizon</name>
    <dbReference type="NCBI Taxonomy" id="34254"/>
    <lineage>
        <taxon>Eukaryota</taxon>
        <taxon>Viridiplantae</taxon>
        <taxon>Streptophyta</taxon>
        <taxon>Embryophyta</taxon>
        <taxon>Tracheophyta</taxon>
        <taxon>Spermatophyta</taxon>
        <taxon>Magnoliopsida</taxon>
        <taxon>eudicotyledons</taxon>
        <taxon>Gunneridae</taxon>
        <taxon>Pentapetalae</taxon>
        <taxon>asterids</taxon>
        <taxon>lamiids</taxon>
        <taxon>Boraginales</taxon>
        <taxon>Boraginaceae</taxon>
        <taxon>Boraginoideae</taxon>
        <taxon>Lithospermeae</taxon>
        <taxon>Lithospermum</taxon>
    </lineage>
</organism>
<feature type="region of interest" description="Disordered" evidence="1">
    <location>
        <begin position="149"/>
        <end position="226"/>
    </location>
</feature>
<evidence type="ECO:0000313" key="2">
    <source>
        <dbReference type="EMBL" id="GAA0148721.1"/>
    </source>
</evidence>
<accession>A0AAV3PCN4</accession>
<feature type="compositionally biased region" description="Basic and acidic residues" evidence="1">
    <location>
        <begin position="13"/>
        <end position="32"/>
    </location>
</feature>
<feature type="compositionally biased region" description="Polar residues" evidence="1">
    <location>
        <begin position="1"/>
        <end position="12"/>
    </location>
</feature>
<feature type="region of interest" description="Disordered" evidence="1">
    <location>
        <begin position="1"/>
        <end position="41"/>
    </location>
</feature>
<feature type="compositionally biased region" description="Basic and acidic residues" evidence="1">
    <location>
        <begin position="191"/>
        <end position="207"/>
    </location>
</feature>
<proteinExistence type="predicted"/>
<protein>
    <submittedName>
        <fullName evidence="2">Uncharacterized protein</fullName>
    </submittedName>
</protein>
<gene>
    <name evidence="2" type="ORF">LIER_08087</name>
</gene>
<comment type="caution">
    <text evidence="2">The sequence shown here is derived from an EMBL/GenBank/DDBJ whole genome shotgun (WGS) entry which is preliminary data.</text>
</comment>
<evidence type="ECO:0000313" key="3">
    <source>
        <dbReference type="Proteomes" id="UP001454036"/>
    </source>
</evidence>